<dbReference type="RefSeq" id="WP_345005023.1">
    <property type="nucleotide sequence ID" value="NZ_BAABCY010000033.1"/>
</dbReference>
<dbReference type="EMBL" id="BAABCY010000033">
    <property type="protein sequence ID" value="GAA3563361.1"/>
    <property type="molecule type" value="Genomic_DNA"/>
</dbReference>
<dbReference type="InterPro" id="IPR012944">
    <property type="entry name" value="SusD_RagB_dom"/>
</dbReference>
<evidence type="ECO:0000313" key="9">
    <source>
        <dbReference type="Proteomes" id="UP001500954"/>
    </source>
</evidence>
<dbReference type="InterPro" id="IPR011990">
    <property type="entry name" value="TPR-like_helical_dom_sf"/>
</dbReference>
<keyword evidence="3" id="KW-0732">Signal</keyword>
<dbReference type="InterPro" id="IPR033985">
    <property type="entry name" value="SusD-like_N"/>
</dbReference>
<feature type="domain" description="RagB/SusD" evidence="6">
    <location>
        <begin position="341"/>
        <end position="631"/>
    </location>
</feature>
<dbReference type="Proteomes" id="UP001500954">
    <property type="component" value="Unassembled WGS sequence"/>
</dbReference>
<accession>A0ABP6XBC2</accession>
<feature type="domain" description="SusD-like N-terminal" evidence="7">
    <location>
        <begin position="22"/>
        <end position="226"/>
    </location>
</feature>
<comment type="caution">
    <text evidence="8">The sequence shown here is derived from an EMBL/GenBank/DDBJ whole genome shotgun (WGS) entry which is preliminary data.</text>
</comment>
<reference evidence="9" key="1">
    <citation type="journal article" date="2019" name="Int. J. Syst. Evol. Microbiol.">
        <title>The Global Catalogue of Microorganisms (GCM) 10K type strain sequencing project: providing services to taxonomists for standard genome sequencing and annotation.</title>
        <authorList>
            <consortium name="The Broad Institute Genomics Platform"/>
            <consortium name="The Broad Institute Genome Sequencing Center for Infectious Disease"/>
            <person name="Wu L."/>
            <person name="Ma J."/>
        </authorList>
    </citation>
    <scope>NUCLEOTIDE SEQUENCE [LARGE SCALE GENOMIC DNA]</scope>
    <source>
        <strain evidence="9">JCM 17111</strain>
    </source>
</reference>
<evidence type="ECO:0000256" key="1">
    <source>
        <dbReference type="ARBA" id="ARBA00004442"/>
    </source>
</evidence>
<proteinExistence type="inferred from homology"/>
<keyword evidence="5" id="KW-0998">Cell outer membrane</keyword>
<comment type="subcellular location">
    <subcellularLocation>
        <location evidence="1">Cell outer membrane</location>
    </subcellularLocation>
</comment>
<dbReference type="SUPFAM" id="SSF48452">
    <property type="entry name" value="TPR-like"/>
    <property type="match status" value="1"/>
</dbReference>
<dbReference type="Pfam" id="PF07980">
    <property type="entry name" value="SusD_RagB"/>
    <property type="match status" value="1"/>
</dbReference>
<gene>
    <name evidence="8" type="ORF">GCM10022395_12460</name>
</gene>
<evidence type="ECO:0000256" key="5">
    <source>
        <dbReference type="ARBA" id="ARBA00023237"/>
    </source>
</evidence>
<protein>
    <submittedName>
        <fullName evidence="8">RagB/SusD family nutrient uptake outer membrane protein</fullName>
    </submittedName>
</protein>
<evidence type="ECO:0000313" key="8">
    <source>
        <dbReference type="EMBL" id="GAA3563361.1"/>
    </source>
</evidence>
<dbReference type="PROSITE" id="PS51257">
    <property type="entry name" value="PROKAR_LIPOPROTEIN"/>
    <property type="match status" value="1"/>
</dbReference>
<dbReference type="Pfam" id="PF14322">
    <property type="entry name" value="SusD-like_3"/>
    <property type="match status" value="1"/>
</dbReference>
<evidence type="ECO:0000256" key="3">
    <source>
        <dbReference type="ARBA" id="ARBA00022729"/>
    </source>
</evidence>
<evidence type="ECO:0000259" key="6">
    <source>
        <dbReference type="Pfam" id="PF07980"/>
    </source>
</evidence>
<keyword evidence="9" id="KW-1185">Reference proteome</keyword>
<organism evidence="8 9">
    <name type="scientific">Snuella lapsa</name>
    <dbReference type="NCBI Taxonomy" id="870481"/>
    <lineage>
        <taxon>Bacteria</taxon>
        <taxon>Pseudomonadati</taxon>
        <taxon>Bacteroidota</taxon>
        <taxon>Flavobacteriia</taxon>
        <taxon>Flavobacteriales</taxon>
        <taxon>Flavobacteriaceae</taxon>
        <taxon>Snuella</taxon>
    </lineage>
</organism>
<evidence type="ECO:0000256" key="4">
    <source>
        <dbReference type="ARBA" id="ARBA00023136"/>
    </source>
</evidence>
<evidence type="ECO:0000256" key="2">
    <source>
        <dbReference type="ARBA" id="ARBA00006275"/>
    </source>
</evidence>
<sequence length="631" mass="72630">MKNNIYIAIIFVASLFFSCEKDYLDVVPDNVATIDNAFSNRFNTQKFLYTIYSAIPNPGNVNNPALNGGDEIWYNRSMESRNGVVIAQGFQSATTPRYNLWGDNDTDGLYVAIRNCDIFLSRIDGVMGIDEYEKTIWKAEVNFLKAYFHFYLLRMYGPIVINEELIPVSESTANIKAKRNTVEEGFAYVLDLLDKAIVDLPLTLQNPGIELGRVTKPIAAAIKARVLMTYASPLFNGNSVYSDFVNEEGEPFFPLTYSEDKWVQAATACKEAIDLCHDAGFRLFQKEDYVNRSSSDINSDITLLKAGLRSRMTEKWNFEIVWGHTGSTSNIEYESMPRLYNYITNPVASRHCPPIRIAEMYYSKNGVPIDEDVTFDYNNRFKLREAEEADKYHVELGQETAILNFDRETRFYADLAFDRGVWFGNGAADEDDPWYIHARGGEFASVFEISQYSVTGYWPKKLVALPTQVTQGRFLSTTRYAFPIVRLADLYLYYAEALNEVKATPDSEVYEYIDLVRERAGLGTVVDSWMAFSNDPSKPTTKNGMREIIQQERMIEMAFEGTRFWDLRRWKLARDYMNKPVKGWNVLEEEADNYYTLTTLYNPTYSERDYLWPIPEQETIKDPDLIQNPGW</sequence>
<keyword evidence="4" id="KW-0472">Membrane</keyword>
<name>A0ABP6XBC2_9FLAO</name>
<evidence type="ECO:0000259" key="7">
    <source>
        <dbReference type="Pfam" id="PF14322"/>
    </source>
</evidence>
<comment type="similarity">
    <text evidence="2">Belongs to the SusD family.</text>
</comment>
<dbReference type="Gene3D" id="1.25.40.390">
    <property type="match status" value="1"/>
</dbReference>